<gene>
    <name evidence="1" type="ORF">SAMN05421869_13560</name>
</gene>
<dbReference type="Proteomes" id="UP000199202">
    <property type="component" value="Unassembled WGS sequence"/>
</dbReference>
<sequence length="136" mass="15255">MLGRDGDLTVAVAWCDQAPDSVVVYHRSGGELLDQARISGPALQGEKIGFVDLEELPKGWSVTEGDLDLREDRFYEIRAYKTGVQLTYGGVTLRAGHKKDLYRDGIVIQYYDDSSEYGYDVKLNQDGLRNKAEEMC</sequence>
<evidence type="ECO:0000313" key="1">
    <source>
        <dbReference type="EMBL" id="SDM06314.1"/>
    </source>
</evidence>
<name>A0A1G9Q5J3_9ACTN</name>
<dbReference type="EMBL" id="FNDJ01000035">
    <property type="protein sequence ID" value="SDM06314.1"/>
    <property type="molecule type" value="Genomic_DNA"/>
</dbReference>
<protein>
    <submittedName>
        <fullName evidence="1">Uncharacterized protein</fullName>
    </submittedName>
</protein>
<dbReference type="OrthoDB" id="3538778at2"/>
<dbReference type="AlphaFoldDB" id="A0A1G9Q5J3"/>
<accession>A0A1G9Q5J3</accession>
<evidence type="ECO:0000313" key="2">
    <source>
        <dbReference type="Proteomes" id="UP000199202"/>
    </source>
</evidence>
<organism evidence="1 2">
    <name type="scientific">Nonomuraea jiangxiensis</name>
    <dbReference type="NCBI Taxonomy" id="633440"/>
    <lineage>
        <taxon>Bacteria</taxon>
        <taxon>Bacillati</taxon>
        <taxon>Actinomycetota</taxon>
        <taxon>Actinomycetes</taxon>
        <taxon>Streptosporangiales</taxon>
        <taxon>Streptosporangiaceae</taxon>
        <taxon>Nonomuraea</taxon>
    </lineage>
</organism>
<proteinExistence type="predicted"/>
<dbReference type="RefSeq" id="WP_090946045.1">
    <property type="nucleotide sequence ID" value="NZ_FNDJ01000035.1"/>
</dbReference>
<keyword evidence="2" id="KW-1185">Reference proteome</keyword>
<reference evidence="1 2" key="1">
    <citation type="submission" date="2016-10" db="EMBL/GenBank/DDBJ databases">
        <authorList>
            <person name="de Groot N.N."/>
        </authorList>
    </citation>
    <scope>NUCLEOTIDE SEQUENCE [LARGE SCALE GENOMIC DNA]</scope>
    <source>
        <strain evidence="1 2">CGMCC 4.6533</strain>
    </source>
</reference>